<dbReference type="Proteomes" id="UP001272515">
    <property type="component" value="Unassembled WGS sequence"/>
</dbReference>
<dbReference type="RefSeq" id="WP_295192473.1">
    <property type="nucleotide sequence ID" value="NZ_JAWJZA010000002.1"/>
</dbReference>
<comment type="similarity">
    <text evidence="2">Belongs to the CobT family.</text>
</comment>
<evidence type="ECO:0000256" key="8">
    <source>
        <dbReference type="ARBA" id="ARBA00030686"/>
    </source>
</evidence>
<evidence type="ECO:0000313" key="11">
    <source>
        <dbReference type="Proteomes" id="UP001272515"/>
    </source>
</evidence>
<dbReference type="EC" id="2.4.2.21" evidence="3"/>
<keyword evidence="5" id="KW-0169">Cobalamin biosynthesis</keyword>
<dbReference type="Gene3D" id="1.10.1610.10">
    <property type="match status" value="1"/>
</dbReference>
<evidence type="ECO:0000256" key="9">
    <source>
        <dbReference type="ARBA" id="ARBA00047340"/>
    </source>
</evidence>
<name>A0ABU3Z811_9FIRM</name>
<protein>
    <recommendedName>
        <fullName evidence="4">Nicotinate-nucleotide--dimethylbenzimidazole phosphoribosyltransferase</fullName>
        <ecNumber evidence="3">2.4.2.21</ecNumber>
    </recommendedName>
    <alternativeName>
        <fullName evidence="8">N(1)-alpha-phosphoribosyltransferase</fullName>
    </alternativeName>
</protein>
<sequence length="340" mass="36482">MTRMTTKQAQEQIASRCIIPGSLGVWERYFIQLVSAWGQMPEAIRALHLIFGADNGIVKAGHIGYSADITKLMARVMMKGGTAATRYAIFNQIPYEVIDVGINSESPVGRDAKFQKGSDNFLEGPAMSQEAFDYVWQQARDVIDDAITGGANLISFGEMGIGNTTTSAAVLTVLTGESMESTVGPGSGADAETLAKKKKIISDGILLHMDTMFQNACSKPLEVLRCVGGFDLVALTSAMIACAEREIPFIIDGFITAVALVAASRVTRDVLAFGIPSHISREPGMIVALNDCGFEPEDVTIHGQMALGEGTGAVLMVQLLKTTYDAFVTMTSFEDMMRAE</sequence>
<dbReference type="CDD" id="cd02439">
    <property type="entry name" value="DMB-PRT_CobT"/>
    <property type="match status" value="1"/>
</dbReference>
<dbReference type="PANTHER" id="PTHR43463:SF1">
    <property type="entry name" value="NICOTINATE-NUCLEOTIDE--DIMETHYLBENZIMIDAZOLE PHOSPHORIBOSYLTRANSFERASE"/>
    <property type="match status" value="1"/>
</dbReference>
<evidence type="ECO:0000256" key="3">
    <source>
        <dbReference type="ARBA" id="ARBA00011991"/>
    </source>
</evidence>
<dbReference type="GO" id="GO:0008939">
    <property type="term" value="F:nicotinate-nucleotide-dimethylbenzimidazole phosphoribosyltransferase activity"/>
    <property type="evidence" value="ECO:0007669"/>
    <property type="project" value="UniProtKB-EC"/>
</dbReference>
<comment type="pathway">
    <text evidence="1">Nucleoside biosynthesis; alpha-ribazole biosynthesis; alpha-ribazole from 5,6-dimethylbenzimidazole: step 1/2.</text>
</comment>
<keyword evidence="11" id="KW-1185">Reference proteome</keyword>
<dbReference type="InterPro" id="IPR023195">
    <property type="entry name" value="Nict_dMeBzImd_PRibTrfase_N"/>
</dbReference>
<dbReference type="Pfam" id="PF02277">
    <property type="entry name" value="DBI_PRT"/>
    <property type="match status" value="1"/>
</dbReference>
<reference evidence="10 11" key="1">
    <citation type="submission" date="2023-10" db="EMBL/GenBank/DDBJ databases">
        <title>Veillonella sp. nov., isolated from a pig farm feces dump.</title>
        <authorList>
            <person name="Chang Y.-H."/>
        </authorList>
    </citation>
    <scope>NUCLEOTIDE SEQUENCE [LARGE SCALE GENOMIC DNA]</scope>
    <source>
        <strain evidence="10 11">YH-vei2233</strain>
    </source>
</reference>
<evidence type="ECO:0000256" key="4">
    <source>
        <dbReference type="ARBA" id="ARBA00015486"/>
    </source>
</evidence>
<evidence type="ECO:0000256" key="6">
    <source>
        <dbReference type="ARBA" id="ARBA00022676"/>
    </source>
</evidence>
<gene>
    <name evidence="10" type="ORF">RVY80_04265</name>
</gene>
<evidence type="ECO:0000256" key="2">
    <source>
        <dbReference type="ARBA" id="ARBA00007110"/>
    </source>
</evidence>
<evidence type="ECO:0000256" key="7">
    <source>
        <dbReference type="ARBA" id="ARBA00022679"/>
    </source>
</evidence>
<dbReference type="InterPro" id="IPR003200">
    <property type="entry name" value="Nict_dMeBzImd_PRibTrfase"/>
</dbReference>
<proteinExistence type="inferred from homology"/>
<keyword evidence="6 10" id="KW-0328">Glycosyltransferase</keyword>
<comment type="catalytic activity">
    <reaction evidence="9">
        <text>5,6-dimethylbenzimidazole + nicotinate beta-D-ribonucleotide = alpha-ribazole 5'-phosphate + nicotinate + H(+)</text>
        <dbReference type="Rhea" id="RHEA:11196"/>
        <dbReference type="ChEBI" id="CHEBI:15378"/>
        <dbReference type="ChEBI" id="CHEBI:15890"/>
        <dbReference type="ChEBI" id="CHEBI:32544"/>
        <dbReference type="ChEBI" id="CHEBI:57502"/>
        <dbReference type="ChEBI" id="CHEBI:57918"/>
        <dbReference type="EC" id="2.4.2.21"/>
    </reaction>
</comment>
<dbReference type="Gene3D" id="3.40.50.10210">
    <property type="match status" value="1"/>
</dbReference>
<accession>A0ABU3Z811</accession>
<evidence type="ECO:0000256" key="1">
    <source>
        <dbReference type="ARBA" id="ARBA00005049"/>
    </source>
</evidence>
<evidence type="ECO:0000256" key="5">
    <source>
        <dbReference type="ARBA" id="ARBA00022573"/>
    </source>
</evidence>
<comment type="caution">
    <text evidence="10">The sequence shown here is derived from an EMBL/GenBank/DDBJ whole genome shotgun (WGS) entry which is preliminary data.</text>
</comment>
<dbReference type="PANTHER" id="PTHR43463">
    <property type="entry name" value="NICOTINATE-NUCLEOTIDE--DIMETHYLBENZIMIDAZOLE PHOSPHORIBOSYLTRANSFERASE"/>
    <property type="match status" value="1"/>
</dbReference>
<evidence type="ECO:0000313" key="10">
    <source>
        <dbReference type="EMBL" id="MDV5088062.1"/>
    </source>
</evidence>
<keyword evidence="7 10" id="KW-0808">Transferase</keyword>
<dbReference type="InterPro" id="IPR036087">
    <property type="entry name" value="Nict_dMeBzImd_PRibTrfase_sf"/>
</dbReference>
<dbReference type="SUPFAM" id="SSF52733">
    <property type="entry name" value="Nicotinate mononucleotide:5,6-dimethylbenzimidazole phosphoribosyltransferase (CobT)"/>
    <property type="match status" value="1"/>
</dbReference>
<organism evidence="10 11">
    <name type="scientific">Veillonella absiana</name>
    <dbReference type="NCBI Taxonomy" id="3079305"/>
    <lineage>
        <taxon>Bacteria</taxon>
        <taxon>Bacillati</taxon>
        <taxon>Bacillota</taxon>
        <taxon>Negativicutes</taxon>
        <taxon>Veillonellales</taxon>
        <taxon>Veillonellaceae</taxon>
        <taxon>Veillonella</taxon>
    </lineage>
</organism>
<dbReference type="EMBL" id="JAWJZB010000004">
    <property type="protein sequence ID" value="MDV5088062.1"/>
    <property type="molecule type" value="Genomic_DNA"/>
</dbReference>